<feature type="compositionally biased region" description="Basic residues" evidence="3">
    <location>
        <begin position="253"/>
        <end position="263"/>
    </location>
</feature>
<feature type="compositionally biased region" description="Polar residues" evidence="3">
    <location>
        <begin position="272"/>
        <end position="283"/>
    </location>
</feature>
<reference evidence="6 7" key="1">
    <citation type="journal article" date="2019" name="Microbiol. Resour. Announc.">
        <title>Draft Genome Sequence of the Most Traditional epsilon-Poly-l-Lysine Producer, Streptomyces albulus NBRC14147.</title>
        <authorList>
            <person name="Yamanaka K."/>
            <person name="Hamano Y."/>
        </authorList>
    </citation>
    <scope>NUCLEOTIDE SEQUENCE [LARGE SCALE GENOMIC DNA]</scope>
    <source>
        <strain evidence="6 7">NBRC 14147</strain>
    </source>
</reference>
<dbReference type="EMBL" id="BHXC01000006">
    <property type="protein sequence ID" value="GCB88861.1"/>
    <property type="molecule type" value="Genomic_DNA"/>
</dbReference>
<feature type="domain" description="DDE Tnp4" evidence="4">
    <location>
        <begin position="184"/>
        <end position="238"/>
    </location>
</feature>
<gene>
    <name evidence="6" type="ORF">SALB_01534</name>
</gene>
<accession>A0A401QTW9</accession>
<feature type="region of interest" description="Disordered" evidence="3">
    <location>
        <begin position="233"/>
        <end position="283"/>
    </location>
</feature>
<dbReference type="AlphaFoldDB" id="A0A401QTW9"/>
<dbReference type="Proteomes" id="UP000288351">
    <property type="component" value="Unassembled WGS sequence"/>
</dbReference>
<dbReference type="GO" id="GO:0046872">
    <property type="term" value="F:metal ion binding"/>
    <property type="evidence" value="ECO:0007669"/>
    <property type="project" value="UniProtKB-KW"/>
</dbReference>
<dbReference type="InterPro" id="IPR027806">
    <property type="entry name" value="HARBI1_dom"/>
</dbReference>
<evidence type="ECO:0000256" key="1">
    <source>
        <dbReference type="ARBA" id="ARBA00001968"/>
    </source>
</evidence>
<evidence type="ECO:0000313" key="6">
    <source>
        <dbReference type="EMBL" id="GCB88861.1"/>
    </source>
</evidence>
<dbReference type="InterPro" id="IPR027805">
    <property type="entry name" value="Transposase_HTH_dom"/>
</dbReference>
<dbReference type="Pfam" id="PF13359">
    <property type="entry name" value="DDE_Tnp_4"/>
    <property type="match status" value="1"/>
</dbReference>
<evidence type="ECO:0000256" key="2">
    <source>
        <dbReference type="ARBA" id="ARBA00022723"/>
    </source>
</evidence>
<feature type="domain" description="Transposase Helix-turn-helix" evidence="5">
    <location>
        <begin position="115"/>
        <end position="161"/>
    </location>
</feature>
<evidence type="ECO:0000259" key="4">
    <source>
        <dbReference type="Pfam" id="PF13359"/>
    </source>
</evidence>
<dbReference type="Pfam" id="PF13613">
    <property type="entry name" value="HTH_Tnp_4"/>
    <property type="match status" value="1"/>
</dbReference>
<comment type="cofactor">
    <cofactor evidence="1">
        <name>a divalent metal cation</name>
        <dbReference type="ChEBI" id="CHEBI:60240"/>
    </cofactor>
</comment>
<name>A0A401QTW9_STRNR</name>
<comment type="caution">
    <text evidence="6">The sequence shown here is derived from an EMBL/GenBank/DDBJ whole genome shotgun (WGS) entry which is preliminary data.</text>
</comment>
<evidence type="ECO:0000256" key="3">
    <source>
        <dbReference type="SAM" id="MobiDB-lite"/>
    </source>
</evidence>
<organism evidence="6 7">
    <name type="scientific">Streptomyces noursei</name>
    <name type="common">Streptomyces albulus</name>
    <dbReference type="NCBI Taxonomy" id="1971"/>
    <lineage>
        <taxon>Bacteria</taxon>
        <taxon>Bacillati</taxon>
        <taxon>Actinomycetota</taxon>
        <taxon>Actinomycetes</taxon>
        <taxon>Kitasatosporales</taxon>
        <taxon>Streptomycetaceae</taxon>
        <taxon>Streptomyces</taxon>
    </lineage>
</organism>
<evidence type="ECO:0000259" key="5">
    <source>
        <dbReference type="Pfam" id="PF13613"/>
    </source>
</evidence>
<protein>
    <submittedName>
        <fullName evidence="6">Transposase</fullName>
    </submittedName>
</protein>
<keyword evidence="2" id="KW-0479">Metal-binding</keyword>
<proteinExistence type="predicted"/>
<evidence type="ECO:0000313" key="7">
    <source>
        <dbReference type="Proteomes" id="UP000288351"/>
    </source>
</evidence>
<sequence length="283" mass="31312">MPEARRGQLRGRTRSVSCPLPGEVGVSEVGVGEPVRCGQLVDQVLHFAGIVGDPGGESALRAPGRWRGDITHHTGVRDALLVPCSSMLDVPHELVERVSWLTYARWPELNSPWRRLGCFKQTLLVLAHLRKNETYRQVGAGFGVLEATAWRYVDETLALLAAWAPCLREALVELGEGGFVIARGTLVPVDRIGADEPCCSQKPKRYGMNVQVVTTPDGAPLWYSRLTPGRTRDLTATRAPRTIRPDPADPYPRRLRLSRRRLNRPNPLQEAPRTTQALPAVQS</sequence>